<dbReference type="HOGENOM" id="CLU_1652584_0_0_1"/>
<dbReference type="RefSeq" id="XP_014567640.1">
    <property type="nucleotide sequence ID" value="XM_014712154.1"/>
</dbReference>
<dbReference type="EMBL" id="BABT02000153">
    <property type="protein sequence ID" value="GAA98539.1"/>
    <property type="molecule type" value="Genomic_DNA"/>
</dbReference>
<keyword evidence="2" id="KW-1185">Reference proteome</keyword>
<evidence type="ECO:0000313" key="1">
    <source>
        <dbReference type="EMBL" id="GAA98539.1"/>
    </source>
</evidence>
<dbReference type="Proteomes" id="UP000009131">
    <property type="component" value="Unassembled WGS sequence"/>
</dbReference>
<sequence length="160" mass="17853">MEEEITCTQIQGEPIANFRCIVLAETATPTGQSYRLASGREMSIVSADGPIVEGVTPTKSQMIQQCCSGHQFARFAVDRPDTMFKRLRPDFAVVCDPASPQFYLRADCQHYFPQSGIIYNAIAGLFDSCKITTERRYGSRCYWHDRLGANSSLPLRSTNA</sequence>
<name>G7E6S9_MIXOS</name>
<dbReference type="InParanoid" id="G7E6S9"/>
<reference evidence="1 2" key="2">
    <citation type="journal article" date="2012" name="Open Biol.">
        <title>Characteristics of nucleosomes and linker DNA regions on the genome of the basidiomycete Mixia osmundae revealed by mono- and dinucleosome mapping.</title>
        <authorList>
            <person name="Nishida H."/>
            <person name="Kondo S."/>
            <person name="Matsumoto T."/>
            <person name="Suzuki Y."/>
            <person name="Yoshikawa H."/>
            <person name="Taylor T.D."/>
            <person name="Sugiyama J."/>
        </authorList>
    </citation>
    <scope>NUCLEOTIDE SEQUENCE [LARGE SCALE GENOMIC DNA]</scope>
    <source>
        <strain evidence="2">CBS 9802 / IAM 14324 / JCM 22182 / KY 12970</strain>
    </source>
</reference>
<proteinExistence type="predicted"/>
<gene>
    <name evidence="1" type="primary">Mo05226</name>
    <name evidence="1" type="ORF">E5Q_05226</name>
</gene>
<dbReference type="AlphaFoldDB" id="G7E6S9"/>
<organism evidence="1 2">
    <name type="scientific">Mixia osmundae (strain CBS 9802 / IAM 14324 / JCM 22182 / KY 12970)</name>
    <dbReference type="NCBI Taxonomy" id="764103"/>
    <lineage>
        <taxon>Eukaryota</taxon>
        <taxon>Fungi</taxon>
        <taxon>Dikarya</taxon>
        <taxon>Basidiomycota</taxon>
        <taxon>Pucciniomycotina</taxon>
        <taxon>Mixiomycetes</taxon>
        <taxon>Mixiales</taxon>
        <taxon>Mixiaceae</taxon>
        <taxon>Mixia</taxon>
    </lineage>
</organism>
<reference evidence="1 2" key="1">
    <citation type="journal article" date="2011" name="J. Gen. Appl. Microbiol.">
        <title>Draft genome sequencing of the enigmatic basidiomycete Mixia osmundae.</title>
        <authorList>
            <person name="Nishida H."/>
            <person name="Nagatsuka Y."/>
            <person name="Sugiyama J."/>
        </authorList>
    </citation>
    <scope>NUCLEOTIDE SEQUENCE [LARGE SCALE GENOMIC DNA]</scope>
    <source>
        <strain evidence="2">CBS 9802 / IAM 14324 / JCM 22182 / KY 12970</strain>
    </source>
</reference>
<evidence type="ECO:0000313" key="2">
    <source>
        <dbReference type="Proteomes" id="UP000009131"/>
    </source>
</evidence>
<comment type="caution">
    <text evidence="1">The sequence shown here is derived from an EMBL/GenBank/DDBJ whole genome shotgun (WGS) entry which is preliminary data.</text>
</comment>
<accession>G7E6S9</accession>
<protein>
    <submittedName>
        <fullName evidence="1">Uncharacterized protein</fullName>
    </submittedName>
</protein>